<dbReference type="Pfam" id="PF04967">
    <property type="entry name" value="HTH_10"/>
    <property type="match status" value="1"/>
</dbReference>
<evidence type="ECO:0000256" key="1">
    <source>
        <dbReference type="ARBA" id="ARBA00023015"/>
    </source>
</evidence>
<dbReference type="Gene3D" id="1.10.10.10">
    <property type="entry name" value="Winged helix-like DNA-binding domain superfamily/Winged helix DNA-binding domain"/>
    <property type="match status" value="1"/>
</dbReference>
<keyword evidence="1" id="KW-0805">Transcription regulation</keyword>
<evidence type="ECO:0000259" key="4">
    <source>
        <dbReference type="Pfam" id="PF15915"/>
    </source>
</evidence>
<dbReference type="InterPro" id="IPR036388">
    <property type="entry name" value="WH-like_DNA-bd_sf"/>
</dbReference>
<evidence type="ECO:0008006" key="7">
    <source>
        <dbReference type="Google" id="ProtNLM"/>
    </source>
</evidence>
<name>A0AAV3T8N3_9EURY</name>
<dbReference type="PANTHER" id="PTHR34236">
    <property type="entry name" value="DIMETHYL SULFOXIDE REDUCTASE TRANSCRIPTIONAL ACTIVATOR"/>
    <property type="match status" value="1"/>
</dbReference>
<feature type="domain" description="Bacterioopsin transcriptional activator GAF and HTH associated" evidence="4">
    <location>
        <begin position="16"/>
        <end position="160"/>
    </location>
</feature>
<dbReference type="AlphaFoldDB" id="A0AAV3T8N3"/>
<dbReference type="Proteomes" id="UP001500420">
    <property type="component" value="Unassembled WGS sequence"/>
</dbReference>
<dbReference type="InterPro" id="IPR007050">
    <property type="entry name" value="HTH_bacterioopsin"/>
</dbReference>
<protein>
    <recommendedName>
        <fullName evidence="7">Bacterio-opsin activator</fullName>
    </recommendedName>
</protein>
<sequence length="253" mass="27095">MPTTFEPMAVPSAASDDGVELVFEIRDERYLFTTLSAELDCEVVARQIVQRSDGDLLEFFSVAGADPEAVTAFASAFPGVERARTIPRADDELLVEVVLSGPCLGAAIADAGAVARDAVAVDGVATVSVDVPPGVAPRSVYDAIEERHEVTRLVSKRQQSTTGIVPISDVDRLLDPLTDKQLRALKVALAGGYYDWPRQSTASECAEALGVSQPTFSQHLRRAESKLLTAVFQTATRASVDRDARPDPDHLSS</sequence>
<dbReference type="EMBL" id="BAAADV010000001">
    <property type="protein sequence ID" value="GAA0667695.1"/>
    <property type="molecule type" value="Genomic_DNA"/>
</dbReference>
<keyword evidence="6" id="KW-1185">Reference proteome</keyword>
<gene>
    <name evidence="5" type="ORF">GCM10009020_11660</name>
</gene>
<dbReference type="PANTHER" id="PTHR34236:SF1">
    <property type="entry name" value="DIMETHYL SULFOXIDE REDUCTASE TRANSCRIPTIONAL ACTIVATOR"/>
    <property type="match status" value="1"/>
</dbReference>
<evidence type="ECO:0000313" key="6">
    <source>
        <dbReference type="Proteomes" id="UP001500420"/>
    </source>
</evidence>
<organism evidence="5 6">
    <name type="scientific">Natronoarchaeum mannanilyticum</name>
    <dbReference type="NCBI Taxonomy" id="926360"/>
    <lineage>
        <taxon>Archaea</taxon>
        <taxon>Methanobacteriati</taxon>
        <taxon>Methanobacteriota</taxon>
        <taxon>Stenosarchaea group</taxon>
        <taxon>Halobacteria</taxon>
        <taxon>Halobacteriales</taxon>
        <taxon>Natronoarchaeaceae</taxon>
    </lineage>
</organism>
<dbReference type="InterPro" id="IPR031803">
    <property type="entry name" value="BAT_GAF/HTH-assoc"/>
</dbReference>
<dbReference type="Pfam" id="PF15915">
    <property type="entry name" value="BAT"/>
    <property type="match status" value="1"/>
</dbReference>
<reference evidence="5 6" key="1">
    <citation type="journal article" date="2019" name="Int. J. Syst. Evol. Microbiol.">
        <title>The Global Catalogue of Microorganisms (GCM) 10K type strain sequencing project: providing services to taxonomists for standard genome sequencing and annotation.</title>
        <authorList>
            <consortium name="The Broad Institute Genomics Platform"/>
            <consortium name="The Broad Institute Genome Sequencing Center for Infectious Disease"/>
            <person name="Wu L."/>
            <person name="Ma J."/>
        </authorList>
    </citation>
    <scope>NUCLEOTIDE SEQUENCE [LARGE SCALE GENOMIC DNA]</scope>
    <source>
        <strain evidence="5 6">JCM 16328</strain>
    </source>
</reference>
<evidence type="ECO:0000259" key="3">
    <source>
        <dbReference type="Pfam" id="PF04967"/>
    </source>
</evidence>
<comment type="caution">
    <text evidence="5">The sequence shown here is derived from an EMBL/GenBank/DDBJ whole genome shotgun (WGS) entry which is preliminary data.</text>
</comment>
<keyword evidence="2" id="KW-0804">Transcription</keyword>
<evidence type="ECO:0000313" key="5">
    <source>
        <dbReference type="EMBL" id="GAA0667695.1"/>
    </source>
</evidence>
<proteinExistence type="predicted"/>
<accession>A0AAV3T8N3</accession>
<feature type="domain" description="HTH bat-type" evidence="3">
    <location>
        <begin position="177"/>
        <end position="228"/>
    </location>
</feature>
<evidence type="ECO:0000256" key="2">
    <source>
        <dbReference type="ARBA" id="ARBA00023163"/>
    </source>
</evidence>